<dbReference type="PANTHER" id="PTHR34047:SF8">
    <property type="entry name" value="PROTEIN YKFC"/>
    <property type="match status" value="1"/>
</dbReference>
<feature type="domain" description="Reverse transcriptase" evidence="2">
    <location>
        <begin position="75"/>
        <end position="301"/>
    </location>
</feature>
<dbReference type="InterPro" id="IPR013597">
    <property type="entry name" value="Mat_intron_G2"/>
</dbReference>
<evidence type="ECO:0000259" key="2">
    <source>
        <dbReference type="PROSITE" id="PS50878"/>
    </source>
</evidence>
<dbReference type="InterPro" id="IPR051083">
    <property type="entry name" value="GrpII_Intron_Splice-Mob/Def"/>
</dbReference>
<evidence type="ECO:0000313" key="3">
    <source>
        <dbReference type="EMBL" id="AIY22987.1"/>
    </source>
</evidence>
<dbReference type="EMBL" id="KP056256">
    <property type="protein sequence ID" value="AIY22987.1"/>
    <property type="molecule type" value="Genomic_DNA"/>
</dbReference>
<organism evidence="3">
    <name type="scientific">Escherichia coli</name>
    <dbReference type="NCBI Taxonomy" id="562"/>
    <lineage>
        <taxon>Bacteria</taxon>
        <taxon>Pseudomonadati</taxon>
        <taxon>Pseudomonadota</taxon>
        <taxon>Gammaproteobacteria</taxon>
        <taxon>Enterobacterales</taxon>
        <taxon>Enterobacteriaceae</taxon>
        <taxon>Escherichia</taxon>
    </lineage>
</organism>
<comment type="similarity">
    <text evidence="1">Belongs to the bacterial reverse transcriptase family.</text>
</comment>
<dbReference type="CDD" id="cd01651">
    <property type="entry name" value="RT_G2_intron"/>
    <property type="match status" value="1"/>
</dbReference>
<dbReference type="EMBL" id="KP056256">
    <property type="protein sequence ID" value="AIY22980.1"/>
    <property type="molecule type" value="Genomic_DNA"/>
</dbReference>
<protein>
    <submittedName>
        <fullName evidence="3">DNA polymerase</fullName>
    </submittedName>
</protein>
<dbReference type="InterPro" id="IPR000477">
    <property type="entry name" value="RT_dom"/>
</dbReference>
<sequence length="449" mass="51737">MPNLSVLTTSSDDYYQQRISPQPAFSSNLFPQLLEPENLHRAWRQVKANKGASGIDGMTIEAFPRWMQQGGWQQCKSQLERGEYQPSAVRRVEIDKPDGGKRKLGIPTVIDRVIQQAIAQILTPLFDPYFSVNSFGFRPNRNAQQAVLQVRNIIKQKRKFAVDVDLSKFFDRVNHDLLMTQLRSKVQDKRLLALIGKYLRAGVMVNDQFEASFEGVPQGGPLSPLLSNIMLDSLDKELESRGHHFARYADDFIILVKSQRAGERVLKSITHYLGTKLKLIVNEHKSQVVKVGQSKFLGFTFNRGKIQWHANTLHVFKQKIRRLTNRNWGVSMSYQLFKLRQYMQGWINYFGIANAYQGCVDLDHWIRRRVRMCYWRQWRKPRTKVQNLLKRGVRIQAAVACGLTSKGPWRSSKTPGIQQALSNEYLEKAGLYSLRDGWIAVHYPSQITG</sequence>
<evidence type="ECO:0000256" key="1">
    <source>
        <dbReference type="ARBA" id="ARBA00034120"/>
    </source>
</evidence>
<name>A0A0A1E2C3_ECOLX</name>
<dbReference type="SUPFAM" id="SSF56672">
    <property type="entry name" value="DNA/RNA polymerases"/>
    <property type="match status" value="1"/>
</dbReference>
<geneLocation type="plasmid" evidence="3">
    <name>pYDC637</name>
</geneLocation>
<dbReference type="PANTHER" id="PTHR34047">
    <property type="entry name" value="NUCLEAR INTRON MATURASE 1, MITOCHONDRIAL-RELATED"/>
    <property type="match status" value="1"/>
</dbReference>
<dbReference type="NCBIfam" id="TIGR04416">
    <property type="entry name" value="group_II_RT_mat"/>
    <property type="match status" value="1"/>
</dbReference>
<dbReference type="RefSeq" id="WP_044067521.1">
    <property type="nucleotide sequence ID" value="NZ_CP028486.1"/>
</dbReference>
<dbReference type="Pfam" id="PF08388">
    <property type="entry name" value="GIIM"/>
    <property type="match status" value="1"/>
</dbReference>
<proteinExistence type="inferred from homology"/>
<accession>A0A0A1E2C3</accession>
<dbReference type="Pfam" id="PF00078">
    <property type="entry name" value="RVT_1"/>
    <property type="match status" value="1"/>
</dbReference>
<keyword evidence="3" id="KW-0614">Plasmid</keyword>
<reference evidence="3" key="1">
    <citation type="journal article" date="2015" name="Antimicrob. Agents Chemother.">
        <title>Complete Sequence of Conjugative IncA/C Plasmid Encoding CMY-2 ?-Lactamase and RmtE 16S rRNA Methyltransferase.</title>
        <authorList>
            <person name="Lee C.S."/>
            <person name="Li J.J."/>
            <person name="Doi Y."/>
        </authorList>
    </citation>
    <scope>NUCLEOTIDE SEQUENCE</scope>
    <source>
        <strain evidence="3">YDC637</strain>
        <plasmid evidence="3">pYDC637</plasmid>
    </source>
</reference>
<dbReference type="InterPro" id="IPR043502">
    <property type="entry name" value="DNA/RNA_pol_sf"/>
</dbReference>
<dbReference type="PROSITE" id="PS50878">
    <property type="entry name" value="RT_POL"/>
    <property type="match status" value="1"/>
</dbReference>
<dbReference type="InterPro" id="IPR030931">
    <property type="entry name" value="Group_II_RT_mat"/>
</dbReference>
<dbReference type="AlphaFoldDB" id="A0A0A1E2C3"/>